<feature type="compositionally biased region" description="Low complexity" evidence="5">
    <location>
        <begin position="275"/>
        <end position="287"/>
    </location>
</feature>
<sequence length="297" mass="31919">MARKQQNPSREPVRTKASGPSGTAAAEQVGSGRAEIVPDRDRGNAWTLLLDGTPQSHVDLDDPTRLSFEYQRRFGHLVDLAAEPRRPVSVLHLGGGALTLARYVAATRPRSRQQVAEIDTALTELVRRTLPLDRSWQLRVRGGDAREILARSPEGQADLVVADVYSGARIPAHCATVEFAELAARALAPDGRYAVNITDGGRLDFARGQVATLRAVFPEVALIADPVLLRGRRFGNLVLVAARQPLPVDELTRRIATDPYPGRIEHGPRLVDFQAGAAPVPDSGAGPSPAPPPDAFG</sequence>
<feature type="compositionally biased region" description="Pro residues" evidence="5">
    <location>
        <begin position="288"/>
        <end position="297"/>
    </location>
</feature>
<dbReference type="PROSITE" id="PS51006">
    <property type="entry name" value="PABS_2"/>
    <property type="match status" value="1"/>
</dbReference>
<evidence type="ECO:0000259" key="6">
    <source>
        <dbReference type="PROSITE" id="PS51006"/>
    </source>
</evidence>
<evidence type="ECO:0000256" key="4">
    <source>
        <dbReference type="PROSITE-ProRule" id="PRU00354"/>
    </source>
</evidence>
<dbReference type="SUPFAM" id="SSF53335">
    <property type="entry name" value="S-adenosyl-L-methionine-dependent methyltransferases"/>
    <property type="match status" value="1"/>
</dbReference>
<reference evidence="7 8" key="1">
    <citation type="submission" date="2024-09" db="EMBL/GenBank/DDBJ databases">
        <authorList>
            <person name="Lee S.D."/>
        </authorList>
    </citation>
    <scope>NUCLEOTIDE SEQUENCE [LARGE SCALE GENOMIC DNA]</scope>
    <source>
        <strain evidence="7 8">N8-3</strain>
    </source>
</reference>
<comment type="caution">
    <text evidence="7">The sequence shown here is derived from an EMBL/GenBank/DDBJ whole genome shotgun (WGS) entry which is preliminary data.</text>
</comment>
<dbReference type="InterPro" id="IPR029063">
    <property type="entry name" value="SAM-dependent_MTases_sf"/>
</dbReference>
<dbReference type="RefSeq" id="WP_380538318.1">
    <property type="nucleotide sequence ID" value="NZ_JBHFAB010000016.1"/>
</dbReference>
<comment type="similarity">
    <text evidence="1">Belongs to the spermidine/spermine synthase family.</text>
</comment>
<dbReference type="Proteomes" id="UP001592531">
    <property type="component" value="Unassembled WGS sequence"/>
</dbReference>
<dbReference type="EMBL" id="JBHFAB010000016">
    <property type="protein sequence ID" value="MFC1419227.1"/>
    <property type="molecule type" value="Genomic_DNA"/>
</dbReference>
<evidence type="ECO:0000256" key="1">
    <source>
        <dbReference type="ARBA" id="ARBA00007867"/>
    </source>
</evidence>
<dbReference type="PANTHER" id="PTHR43317:SF1">
    <property type="entry name" value="THERMOSPERMINE SYNTHASE ACAULIS5"/>
    <property type="match status" value="1"/>
</dbReference>
<gene>
    <name evidence="7" type="ORF">ACEZDE_21690</name>
</gene>
<keyword evidence="2 4" id="KW-0808">Transferase</keyword>
<evidence type="ECO:0000313" key="7">
    <source>
        <dbReference type="EMBL" id="MFC1419227.1"/>
    </source>
</evidence>
<dbReference type="PANTHER" id="PTHR43317">
    <property type="entry name" value="THERMOSPERMINE SYNTHASE ACAULIS5"/>
    <property type="match status" value="1"/>
</dbReference>
<protein>
    <submittedName>
        <fullName evidence="7">Spermidine synthase</fullName>
    </submittedName>
</protein>
<feature type="region of interest" description="Disordered" evidence="5">
    <location>
        <begin position="1"/>
        <end position="37"/>
    </location>
</feature>
<evidence type="ECO:0000256" key="2">
    <source>
        <dbReference type="ARBA" id="ARBA00022679"/>
    </source>
</evidence>
<feature type="domain" description="PABS" evidence="6">
    <location>
        <begin position="1"/>
        <end position="244"/>
    </location>
</feature>
<dbReference type="CDD" id="cd02440">
    <property type="entry name" value="AdoMet_MTases"/>
    <property type="match status" value="1"/>
</dbReference>
<organism evidence="7 8">
    <name type="scientific">Streptacidiphilus cavernicola</name>
    <dbReference type="NCBI Taxonomy" id="3342716"/>
    <lineage>
        <taxon>Bacteria</taxon>
        <taxon>Bacillati</taxon>
        <taxon>Actinomycetota</taxon>
        <taxon>Actinomycetes</taxon>
        <taxon>Kitasatosporales</taxon>
        <taxon>Streptomycetaceae</taxon>
        <taxon>Streptacidiphilus</taxon>
    </lineage>
</organism>
<evidence type="ECO:0000313" key="8">
    <source>
        <dbReference type="Proteomes" id="UP001592531"/>
    </source>
</evidence>
<dbReference type="NCBIfam" id="NF037959">
    <property type="entry name" value="MFS_SpdSyn"/>
    <property type="match status" value="1"/>
</dbReference>
<dbReference type="InterPro" id="IPR030374">
    <property type="entry name" value="PABS"/>
</dbReference>
<keyword evidence="3 4" id="KW-0620">Polyamine biosynthesis</keyword>
<accession>A0ABV6W0H5</accession>
<feature type="active site" description="Proton acceptor" evidence="4">
    <location>
        <position position="163"/>
    </location>
</feature>
<feature type="region of interest" description="Disordered" evidence="5">
    <location>
        <begin position="274"/>
        <end position="297"/>
    </location>
</feature>
<name>A0ABV6W0H5_9ACTN</name>
<keyword evidence="8" id="KW-1185">Reference proteome</keyword>
<proteinExistence type="inferred from homology"/>
<evidence type="ECO:0000256" key="3">
    <source>
        <dbReference type="ARBA" id="ARBA00023115"/>
    </source>
</evidence>
<dbReference type="Gene3D" id="3.40.50.150">
    <property type="entry name" value="Vaccinia Virus protein VP39"/>
    <property type="match status" value="1"/>
</dbReference>
<evidence type="ECO:0000256" key="5">
    <source>
        <dbReference type="SAM" id="MobiDB-lite"/>
    </source>
</evidence>